<reference evidence="1 2" key="1">
    <citation type="submission" date="2015-10" db="EMBL/GenBank/DDBJ databases">
        <title>Candidatus Desulfofervidus auxilii, a hydrogenotrophic sulfate-reducing bacterium involved in the thermophilic anaerobic oxidation of methane.</title>
        <authorList>
            <person name="Krukenberg V."/>
            <person name="Richter M."/>
            <person name="Wegener G."/>
        </authorList>
    </citation>
    <scope>NUCLEOTIDE SEQUENCE [LARGE SCALE GENOMIC DNA]</scope>
    <source>
        <strain evidence="1 2">HS1</strain>
    </source>
</reference>
<keyword evidence="1" id="KW-0808">Transferase</keyword>
<gene>
    <name evidence="1" type="ORF">HS1_000251</name>
</gene>
<keyword evidence="2" id="KW-1185">Reference proteome</keyword>
<proteinExistence type="predicted"/>
<accession>A0A7U4QIM9</accession>
<sequence>MNKNWVSKKTDYNYGFKIATLLKDVFKGVLSPNFNSDDSKKLLLFLKEFYPQRWERLRGLADALGIGIDSLYVNTICLAKLIKGACTAGFCAPPATKNGNIYLFWNIDFFKAAQIVGKFFRFYLFDVPGYHCYLAFGIPGLIGVPIINEFGLAVVLASVGMKDGGGEGVMDAEILSLCMERSKDINEVIDIYKNTKLASFPGVTGGSLLNLNSIWADRNGQGLIIEHSSHHRHFELAKDGILAIANHHQFIRELTGSPTPDELPSIAGSYCRLGRMWHLLRESKGKITLALIKQFMADHKLEKEHVNDYNYIEPIDDGTICVHYWHLKQYLREGNFKRAIETYLMGKTVGSIIIEPKSLTIHTCSGNPCNHSYRPIYLKSALLHKKFPRIVNKPMNPLLASLFKKTSIGLATLLERVLS</sequence>
<dbReference type="Proteomes" id="UP000070560">
    <property type="component" value="Chromosome"/>
</dbReference>
<dbReference type="GO" id="GO:0016740">
    <property type="term" value="F:transferase activity"/>
    <property type="evidence" value="ECO:0007669"/>
    <property type="project" value="UniProtKB-KW"/>
</dbReference>
<dbReference type="RefSeq" id="WP_066060362.1">
    <property type="nucleotide sequence ID" value="NZ_CP013015.1"/>
</dbReference>
<dbReference type="AlphaFoldDB" id="A0A7U4QIM9"/>
<evidence type="ECO:0000313" key="2">
    <source>
        <dbReference type="Proteomes" id="UP000070560"/>
    </source>
</evidence>
<dbReference type="OrthoDB" id="8617387at2"/>
<name>A0A7U4QIM9_DESA2</name>
<dbReference type="KEGG" id="daw:HS1_000251"/>
<dbReference type="EMBL" id="CP013015">
    <property type="protein sequence ID" value="AMM40057.1"/>
    <property type="molecule type" value="Genomic_DNA"/>
</dbReference>
<dbReference type="Gene3D" id="3.60.60.10">
    <property type="entry name" value="Penicillin V Acylase, Chain A"/>
    <property type="match status" value="1"/>
</dbReference>
<evidence type="ECO:0000313" key="1">
    <source>
        <dbReference type="EMBL" id="AMM40057.1"/>
    </source>
</evidence>
<organism evidence="1 2">
    <name type="scientific">Desulfofervidus auxilii</name>
    <dbReference type="NCBI Taxonomy" id="1621989"/>
    <lineage>
        <taxon>Bacteria</taxon>
        <taxon>Pseudomonadati</taxon>
        <taxon>Thermodesulfobacteriota</taxon>
        <taxon>Candidatus Desulfofervidia</taxon>
        <taxon>Candidatus Desulfofervidales</taxon>
        <taxon>Candidatus Desulfofervidaceae</taxon>
        <taxon>Candidatus Desulfofervidus</taxon>
    </lineage>
</organism>
<protein>
    <submittedName>
        <fullName evidence="1">Acyl-coenzyme A:6-aminopenicillanic acid acyl-transferase</fullName>
    </submittedName>
</protein>